<organism evidence="4 6">
    <name type="scientific">Moraxella equi</name>
    <dbReference type="NCBI Taxonomy" id="60442"/>
    <lineage>
        <taxon>Bacteria</taxon>
        <taxon>Pseudomonadati</taxon>
        <taxon>Pseudomonadota</taxon>
        <taxon>Gammaproteobacteria</taxon>
        <taxon>Moraxellales</taxon>
        <taxon>Moraxellaceae</taxon>
        <taxon>Moraxella</taxon>
    </lineage>
</organism>
<evidence type="ECO:0000313" key="5">
    <source>
        <dbReference type="Proteomes" id="UP000190777"/>
    </source>
</evidence>
<evidence type="ECO:0000313" key="6">
    <source>
        <dbReference type="Proteomes" id="UP000254618"/>
    </source>
</evidence>
<keyword evidence="1" id="KW-0680">Restriction system</keyword>
<keyword evidence="2" id="KW-0238">DNA-binding</keyword>
<protein>
    <recommendedName>
        <fullName evidence="7">Type I restriction modification DNA specificity domain</fullName>
    </recommendedName>
</protein>
<dbReference type="RefSeq" id="WP_079324665.1">
    <property type="nucleotide sequence ID" value="NZ_MXAP01000033.1"/>
</dbReference>
<gene>
    <name evidence="3" type="ORF">B5J93_03550</name>
    <name evidence="4" type="ORF">NCTC11012_00517</name>
</gene>
<dbReference type="Proteomes" id="UP000190777">
    <property type="component" value="Unassembled WGS sequence"/>
</dbReference>
<proteinExistence type="predicted"/>
<keyword evidence="5" id="KW-1185">Reference proteome</keyword>
<name>A0A378QSD4_9GAMM</name>
<dbReference type="InterPro" id="IPR044946">
    <property type="entry name" value="Restrct_endonuc_typeI_TRD_sf"/>
</dbReference>
<dbReference type="GO" id="GO:0009307">
    <property type="term" value="P:DNA restriction-modification system"/>
    <property type="evidence" value="ECO:0007669"/>
    <property type="project" value="UniProtKB-KW"/>
</dbReference>
<accession>A0A378QSD4</accession>
<evidence type="ECO:0000313" key="3">
    <source>
        <dbReference type="EMBL" id="OPH39591.1"/>
    </source>
</evidence>
<dbReference type="AlphaFoldDB" id="A0A378QSD4"/>
<dbReference type="EMBL" id="UGQF01000001">
    <property type="protein sequence ID" value="STZ02293.1"/>
    <property type="molecule type" value="Genomic_DNA"/>
</dbReference>
<dbReference type="REBASE" id="405726">
    <property type="entry name" value="S.Meq11012ORF515P"/>
</dbReference>
<reference evidence="3 5" key="1">
    <citation type="submission" date="2017-03" db="EMBL/GenBank/DDBJ databases">
        <title>Draft genome sequence of Moraxella equi CCUG 4950T type strain.</title>
        <authorList>
            <person name="Salva-Serra F."/>
            <person name="Engstrom-Jakobsson H."/>
            <person name="Thorell K."/>
            <person name="Jaen-Luchoro D."/>
            <person name="Gonzales-Siles L."/>
            <person name="Karlsson R."/>
            <person name="Yazdan S."/>
            <person name="Boulund F."/>
            <person name="Johnning A."/>
            <person name="Engstrand L."/>
            <person name="Kristiansson E."/>
            <person name="Moore E."/>
        </authorList>
    </citation>
    <scope>NUCLEOTIDE SEQUENCE [LARGE SCALE GENOMIC DNA]</scope>
    <source>
        <strain evidence="3 5">CCUG 4950</strain>
    </source>
</reference>
<dbReference type="Gene3D" id="3.90.220.20">
    <property type="entry name" value="DNA methylase specificity domains"/>
    <property type="match status" value="1"/>
</dbReference>
<sequence>MSERKVPKLRFAGFTDDWKQRKLGKFLVGKNEQISENSDFVLMSFTATHGVTPKSDRYNREFLVKDANKKYKKTILGDLIYSSNNLDVGSIGMNKVGNALISPVYSIFATLESASPNFMGIMIQKPSFISKMLRYRQGVTYGQWRIHENEF</sequence>
<reference evidence="4 6" key="2">
    <citation type="submission" date="2018-06" db="EMBL/GenBank/DDBJ databases">
        <authorList>
            <consortium name="Pathogen Informatics"/>
            <person name="Doyle S."/>
        </authorList>
    </citation>
    <scope>NUCLEOTIDE SEQUENCE [LARGE SCALE GENOMIC DNA]</scope>
    <source>
        <strain evidence="4 6">NCTC11012</strain>
    </source>
</reference>
<evidence type="ECO:0008006" key="7">
    <source>
        <dbReference type="Google" id="ProtNLM"/>
    </source>
</evidence>
<evidence type="ECO:0000313" key="4">
    <source>
        <dbReference type="EMBL" id="STZ02293.1"/>
    </source>
</evidence>
<dbReference type="EMBL" id="MXAP01000033">
    <property type="protein sequence ID" value="OPH39591.1"/>
    <property type="molecule type" value="Genomic_DNA"/>
</dbReference>
<evidence type="ECO:0000256" key="2">
    <source>
        <dbReference type="ARBA" id="ARBA00023125"/>
    </source>
</evidence>
<dbReference type="SUPFAM" id="SSF116734">
    <property type="entry name" value="DNA methylase specificity domain"/>
    <property type="match status" value="1"/>
</dbReference>
<dbReference type="Proteomes" id="UP000254618">
    <property type="component" value="Unassembled WGS sequence"/>
</dbReference>
<dbReference type="GO" id="GO:0003677">
    <property type="term" value="F:DNA binding"/>
    <property type="evidence" value="ECO:0007669"/>
    <property type="project" value="UniProtKB-KW"/>
</dbReference>
<evidence type="ECO:0000256" key="1">
    <source>
        <dbReference type="ARBA" id="ARBA00022747"/>
    </source>
</evidence>